<comment type="similarity">
    <text evidence="1">Belongs to the phosphatase 2A regulatory subunit B56 family.</text>
</comment>
<accession>A0AA35RHT9</accession>
<dbReference type="GO" id="GO:0000159">
    <property type="term" value="C:protein phosphatase type 2A complex"/>
    <property type="evidence" value="ECO:0007669"/>
    <property type="project" value="UniProtKB-UniRule"/>
</dbReference>
<evidence type="ECO:0000256" key="2">
    <source>
        <dbReference type="PIRNR" id="PIRNR028043"/>
    </source>
</evidence>
<sequence length="439" mass="50833">MSDLRAKEVKRAALTEILDHITMVSGALIAPVYPALIQMASQNMFRSLPPPVVTVEFDPEEDEPPCEASWPHLELVYAVFLRLLESSELNVPLAKRHINQAFVVQLLELFDSEDRRERDFLKTIFHRIYGKFLGLRSHIRRHVNNVFFRYSHFVLDEWVESLHRNSICHSSYMRLRSLMELENCWRSGSIVNGFALPLKDEHKMFLTKVLIPLHKAQPLGQYQAQLAYSVVQFLEKDPSLTEPVMMGLLRLWPKTNSTKEVMLLGELEEILDIMEPAQFVNIQEPLCRQLAKCVSSPHFQVAERALYYWNNENVLHLFEKNAGVVMPILFDSLYRISKEHWNKNIVALVYNVLKAMMQMDSTLYDELSHAYKTEGQSPFEPSSSFPKNVCWLEVQEPCSLRRVLSCELPVETRRRCGATEKLCSNFLGRVEDSTFDPDA</sequence>
<evidence type="ECO:0000313" key="3">
    <source>
        <dbReference type="EMBL" id="CAI8011750.1"/>
    </source>
</evidence>
<dbReference type="GO" id="GO:0005634">
    <property type="term" value="C:nucleus"/>
    <property type="evidence" value="ECO:0007669"/>
    <property type="project" value="TreeGrafter"/>
</dbReference>
<dbReference type="InterPro" id="IPR002554">
    <property type="entry name" value="PP2A_B56"/>
</dbReference>
<dbReference type="Proteomes" id="UP001174909">
    <property type="component" value="Unassembled WGS sequence"/>
</dbReference>
<dbReference type="EMBL" id="CASHTH010001120">
    <property type="protein sequence ID" value="CAI8011750.1"/>
    <property type="molecule type" value="Genomic_DNA"/>
</dbReference>
<proteinExistence type="inferred from homology"/>
<dbReference type="PIRSF" id="PIRSF028043">
    <property type="entry name" value="PP2A_B56"/>
    <property type="match status" value="1"/>
</dbReference>
<reference evidence="3" key="1">
    <citation type="submission" date="2023-03" db="EMBL/GenBank/DDBJ databases">
        <authorList>
            <person name="Steffen K."/>
            <person name="Cardenas P."/>
        </authorList>
    </citation>
    <scope>NUCLEOTIDE SEQUENCE</scope>
</reference>
<dbReference type="PANTHER" id="PTHR10257:SF5">
    <property type="entry name" value="WIDERBORST, ISOFORM H"/>
    <property type="match status" value="1"/>
</dbReference>
<dbReference type="InterPro" id="IPR016024">
    <property type="entry name" value="ARM-type_fold"/>
</dbReference>
<dbReference type="FunFam" id="1.25.10.10:FF:000331">
    <property type="entry name" value="Phosphoprotein phosphatase, putative"/>
    <property type="match status" value="1"/>
</dbReference>
<keyword evidence="4" id="KW-1185">Reference proteome</keyword>
<dbReference type="GO" id="GO:0072542">
    <property type="term" value="F:protein phosphatase activator activity"/>
    <property type="evidence" value="ECO:0007669"/>
    <property type="project" value="TreeGrafter"/>
</dbReference>
<dbReference type="GO" id="GO:0007165">
    <property type="term" value="P:signal transduction"/>
    <property type="evidence" value="ECO:0007669"/>
    <property type="project" value="InterPro"/>
</dbReference>
<dbReference type="GO" id="GO:0005829">
    <property type="term" value="C:cytosol"/>
    <property type="evidence" value="ECO:0007669"/>
    <property type="project" value="TreeGrafter"/>
</dbReference>
<dbReference type="AlphaFoldDB" id="A0AA35RHT9"/>
<gene>
    <name evidence="3" type="ORF">GBAR_LOCUS7535</name>
</gene>
<dbReference type="Gene3D" id="1.25.10.10">
    <property type="entry name" value="Leucine-rich Repeat Variant"/>
    <property type="match status" value="1"/>
</dbReference>
<comment type="caution">
    <text evidence="3">The sequence shown here is derived from an EMBL/GenBank/DDBJ whole genome shotgun (WGS) entry which is preliminary data.</text>
</comment>
<dbReference type="InterPro" id="IPR011989">
    <property type="entry name" value="ARM-like"/>
</dbReference>
<dbReference type="Pfam" id="PF01603">
    <property type="entry name" value="B56"/>
    <property type="match status" value="1"/>
</dbReference>
<dbReference type="SUPFAM" id="SSF48371">
    <property type="entry name" value="ARM repeat"/>
    <property type="match status" value="1"/>
</dbReference>
<dbReference type="PANTHER" id="PTHR10257">
    <property type="entry name" value="SERINE/THREONINE PROTEIN PHOSPHATASE 2A PP2A REGULATORY SUBUNIT B"/>
    <property type="match status" value="1"/>
</dbReference>
<evidence type="ECO:0000313" key="4">
    <source>
        <dbReference type="Proteomes" id="UP001174909"/>
    </source>
</evidence>
<name>A0AA35RHT9_GEOBA</name>
<organism evidence="3 4">
    <name type="scientific">Geodia barretti</name>
    <name type="common">Barrett's horny sponge</name>
    <dbReference type="NCBI Taxonomy" id="519541"/>
    <lineage>
        <taxon>Eukaryota</taxon>
        <taxon>Metazoa</taxon>
        <taxon>Porifera</taxon>
        <taxon>Demospongiae</taxon>
        <taxon>Heteroscleromorpha</taxon>
        <taxon>Tetractinellida</taxon>
        <taxon>Astrophorina</taxon>
        <taxon>Geodiidae</taxon>
        <taxon>Geodia</taxon>
    </lineage>
</organism>
<protein>
    <recommendedName>
        <fullName evidence="2">Serine/threonine protein phosphatase 2A regulatory subunit</fullName>
    </recommendedName>
</protein>
<evidence type="ECO:0000256" key="1">
    <source>
        <dbReference type="ARBA" id="ARBA00009745"/>
    </source>
</evidence>